<organism evidence="3 4">
    <name type="scientific">Stakelama sediminis</name>
    <dbReference type="NCBI Taxonomy" id="463200"/>
    <lineage>
        <taxon>Bacteria</taxon>
        <taxon>Pseudomonadati</taxon>
        <taxon>Pseudomonadota</taxon>
        <taxon>Alphaproteobacteria</taxon>
        <taxon>Sphingomonadales</taxon>
        <taxon>Sphingomonadaceae</taxon>
        <taxon>Stakelama</taxon>
    </lineage>
</organism>
<keyword evidence="3" id="KW-0808">Transferase</keyword>
<evidence type="ECO:0000313" key="3">
    <source>
        <dbReference type="EMBL" id="MBB5720257.1"/>
    </source>
</evidence>
<gene>
    <name evidence="3" type="ORF">FHR23_003220</name>
</gene>
<dbReference type="PANTHER" id="PTHR45947">
    <property type="entry name" value="SULFOQUINOVOSYL TRANSFERASE SQD2"/>
    <property type="match status" value="1"/>
</dbReference>
<accession>A0A840Z3E0</accession>
<name>A0A840Z3E0_9SPHN</name>
<dbReference type="EMBL" id="JACIJI010000011">
    <property type="protein sequence ID" value="MBB5720257.1"/>
    <property type="molecule type" value="Genomic_DNA"/>
</dbReference>
<protein>
    <submittedName>
        <fullName evidence="3">Alpha-1,6-mannosyltransferase</fullName>
        <ecNumber evidence="3">2.4.1.-</ecNumber>
    </submittedName>
</protein>
<dbReference type="InterPro" id="IPR001296">
    <property type="entry name" value="Glyco_trans_1"/>
</dbReference>
<dbReference type="SUPFAM" id="SSF53756">
    <property type="entry name" value="UDP-Glycosyltransferase/glycogen phosphorylase"/>
    <property type="match status" value="1"/>
</dbReference>
<dbReference type="PANTHER" id="PTHR45947:SF3">
    <property type="entry name" value="SULFOQUINOVOSYL TRANSFERASE SQD2"/>
    <property type="match status" value="1"/>
</dbReference>
<dbReference type="EC" id="2.4.1.-" evidence="3"/>
<keyword evidence="4" id="KW-1185">Reference proteome</keyword>
<reference evidence="3 4" key="1">
    <citation type="submission" date="2020-08" db="EMBL/GenBank/DDBJ databases">
        <title>Genomic Encyclopedia of Type Strains, Phase IV (KMG-IV): sequencing the most valuable type-strain genomes for metagenomic binning, comparative biology and taxonomic classification.</title>
        <authorList>
            <person name="Goeker M."/>
        </authorList>
    </citation>
    <scope>NUCLEOTIDE SEQUENCE [LARGE SCALE GENOMIC DNA]</scope>
    <source>
        <strain evidence="3 4">DSM 27203</strain>
    </source>
</reference>
<dbReference type="Proteomes" id="UP000554342">
    <property type="component" value="Unassembled WGS sequence"/>
</dbReference>
<dbReference type="AlphaFoldDB" id="A0A840Z3E0"/>
<evidence type="ECO:0000259" key="2">
    <source>
        <dbReference type="Pfam" id="PF13439"/>
    </source>
</evidence>
<proteinExistence type="predicted"/>
<dbReference type="Pfam" id="PF13439">
    <property type="entry name" value="Glyco_transf_4"/>
    <property type="match status" value="1"/>
</dbReference>
<feature type="domain" description="Glycosyl transferase family 1" evidence="1">
    <location>
        <begin position="207"/>
        <end position="328"/>
    </location>
</feature>
<dbReference type="RefSeq" id="WP_184005930.1">
    <property type="nucleotide sequence ID" value="NZ_BAABIF010000028.1"/>
</dbReference>
<comment type="caution">
    <text evidence="3">The sequence shown here is derived from an EMBL/GenBank/DDBJ whole genome shotgun (WGS) entry which is preliminary data.</text>
</comment>
<dbReference type="Pfam" id="PF00534">
    <property type="entry name" value="Glycos_transf_1"/>
    <property type="match status" value="1"/>
</dbReference>
<dbReference type="InterPro" id="IPR028098">
    <property type="entry name" value="Glyco_trans_4-like_N"/>
</dbReference>
<dbReference type="Gene3D" id="3.40.50.2000">
    <property type="entry name" value="Glycogen Phosphorylase B"/>
    <property type="match status" value="2"/>
</dbReference>
<keyword evidence="3" id="KW-0328">Glycosyltransferase</keyword>
<feature type="domain" description="Glycosyltransferase subfamily 4-like N-terminal" evidence="2">
    <location>
        <begin position="15"/>
        <end position="187"/>
    </location>
</feature>
<dbReference type="GO" id="GO:0016757">
    <property type="term" value="F:glycosyltransferase activity"/>
    <property type="evidence" value="ECO:0007669"/>
    <property type="project" value="UniProtKB-KW"/>
</dbReference>
<sequence length="390" mass="42648">MRIVDVNAFYAPKGGGVRTYVQRKLKALPAMGHEIVILAPGARDETREVAPGAIIATIAAPSFPLDRRYRYFNDERALHRALDIWAPDFVEASSPWSSAAMVGRWDGGAPRALIMHADPLSAYAYRWFGPFVPRTMIDRGFDRYWRHLRRLDASFDHVVSASRDLATRLSAGGLRNVVTLPMGVEPDIFDPGLRDENLRRSLLADCGLAEDAALLLTVGRFSPEKRLPMVIEAAIAAGCDTPVGLIVVGEGRDRYAVQKACAHSPHVQILAPVRERGALARLMASADALIHGCEAETFCMVAAEARASGLPLIVPDCGGASDQYQADRAMRYRATDTADLARVIRRMAMRGLSHYHRNAVSAAASVRTMDTHFSDLIALYAAGTEFRHAA</sequence>
<dbReference type="InterPro" id="IPR050194">
    <property type="entry name" value="Glycosyltransferase_grp1"/>
</dbReference>
<evidence type="ECO:0000259" key="1">
    <source>
        <dbReference type="Pfam" id="PF00534"/>
    </source>
</evidence>
<evidence type="ECO:0000313" key="4">
    <source>
        <dbReference type="Proteomes" id="UP000554342"/>
    </source>
</evidence>